<sequence length="63" mass="6969">MVVVVVLVAAPRRVVVCDETSICINDRKNPHTPLFEASIHGTFENTLRVAASGDQMAYLRTKK</sequence>
<evidence type="ECO:0000313" key="2">
    <source>
        <dbReference type="EMBL" id="CAG8975228.1"/>
    </source>
</evidence>
<keyword evidence="3" id="KW-1185">Reference proteome</keyword>
<feature type="signal peptide" evidence="1">
    <location>
        <begin position="1"/>
        <end position="17"/>
    </location>
</feature>
<keyword evidence="1" id="KW-0732">Signal</keyword>
<feature type="chain" id="PRO_5040240668" evidence="1">
    <location>
        <begin position="18"/>
        <end position="63"/>
    </location>
</feature>
<evidence type="ECO:0000256" key="1">
    <source>
        <dbReference type="SAM" id="SignalP"/>
    </source>
</evidence>
<dbReference type="EMBL" id="CAJVRM010000128">
    <property type="protein sequence ID" value="CAG8975228.1"/>
    <property type="molecule type" value="Genomic_DNA"/>
</dbReference>
<gene>
    <name evidence="2" type="ORF">HYALB_00004289</name>
</gene>
<name>A0A9N9LK63_9HELO</name>
<organism evidence="2 3">
    <name type="scientific">Hymenoscyphus albidus</name>
    <dbReference type="NCBI Taxonomy" id="595503"/>
    <lineage>
        <taxon>Eukaryota</taxon>
        <taxon>Fungi</taxon>
        <taxon>Dikarya</taxon>
        <taxon>Ascomycota</taxon>
        <taxon>Pezizomycotina</taxon>
        <taxon>Leotiomycetes</taxon>
        <taxon>Helotiales</taxon>
        <taxon>Helotiaceae</taxon>
        <taxon>Hymenoscyphus</taxon>
    </lineage>
</organism>
<comment type="caution">
    <text evidence="2">The sequence shown here is derived from an EMBL/GenBank/DDBJ whole genome shotgun (WGS) entry which is preliminary data.</text>
</comment>
<evidence type="ECO:0000313" key="3">
    <source>
        <dbReference type="Proteomes" id="UP000701801"/>
    </source>
</evidence>
<reference evidence="2" key="1">
    <citation type="submission" date="2021-07" db="EMBL/GenBank/DDBJ databases">
        <authorList>
            <person name="Durling M."/>
        </authorList>
    </citation>
    <scope>NUCLEOTIDE SEQUENCE</scope>
</reference>
<proteinExistence type="predicted"/>
<protein>
    <submittedName>
        <fullName evidence="2">Uncharacterized protein</fullName>
    </submittedName>
</protein>
<dbReference type="AlphaFoldDB" id="A0A9N9LK63"/>
<accession>A0A9N9LK63</accession>
<dbReference type="Proteomes" id="UP000701801">
    <property type="component" value="Unassembled WGS sequence"/>
</dbReference>